<proteinExistence type="predicted"/>
<dbReference type="OrthoDB" id="1632915at2"/>
<keyword evidence="3" id="KW-1185">Reference proteome</keyword>
<gene>
    <name evidence="2" type="ORF">BN961_02143</name>
</gene>
<dbReference type="RefSeq" id="WP_048756578.1">
    <property type="nucleotide sequence ID" value="NZ_CCAZ020000001.1"/>
</dbReference>
<sequence length="777" mass="86858">MADYEDDADAENETGESETASKSKSAKWAEVHEDALEEYERDWERERGNQDEAYEDLRFRRGRQEDQWTPEAINQRRGRPCHTINLLPKFIRQVTGDMRKMRPSIKAVPVDSNGDPETADVLSGMFRYIENRSYAKHVYTTAADSQVCAGIGHWQVTTEYASSTTFNQELRIMGIEDGVAVLWDADSVMPTREDAMHCFVPMDMTLSAFKKQWPDAKADGFDIRTSAAFTDWLSDDYIRLVTYWKKKPIKRTLALMPDGSIDDLTDQVKDLPKDQLKAAFDWLAQNKGARIEERDGYKVCRYLMTQGEILEEYEWKGMHIPIIPAVGEEVRIGREVYRHGIVRYARDLQRMVNYYASAETEVVALQPKAPWIVTKAMVEKYYDQWENANTDNLPFLEYDVDRAAPGRAPERVQPPVASQAIQLGGTKAAEDMKAVIGIYDANLGAKSNETSGVAIARRDAQADTGTFVYLDNFNMAIQRTGQIVMDLIPHIYDAQRMIQIIGDDGKPTLKEINKPTVADGVERVQYDVTTGSYDVMIEQGPGYATKREQAADAMTAFIQAFPQAAPLIGDIYAKVQDWPHADEIGERLEQALPPEIKNKLQEDRAKASQAPGEPPPPPTPQQQQDAQAAQMKAQALQLELEGKALDNQKKKADIAKTLKDAGQLPQGDPAAAQQAQVDAHLQAIDVAAKEDELQTKRTLNALTIQIKQAELEKARIGLTATGEKHTIDVVKGMQNLSHAADNHEAGMASQVQGFMHGSEKHRASMEQMTALPEQAGA</sequence>
<evidence type="ECO:0000313" key="2">
    <source>
        <dbReference type="EMBL" id="CEG08725.1"/>
    </source>
</evidence>
<feature type="region of interest" description="Disordered" evidence="1">
    <location>
        <begin position="1"/>
        <end position="31"/>
    </location>
</feature>
<name>A0A090MMU9_AFIFE</name>
<comment type="caution">
    <text evidence="2">The sequence shown here is derived from an EMBL/GenBank/DDBJ whole genome shotgun (WGS) entry which is preliminary data.</text>
</comment>
<feature type="compositionally biased region" description="Acidic residues" evidence="1">
    <location>
        <begin position="1"/>
        <end position="16"/>
    </location>
</feature>
<dbReference type="Proteomes" id="UP000035762">
    <property type="component" value="Unassembled WGS sequence"/>
</dbReference>
<evidence type="ECO:0008006" key="4">
    <source>
        <dbReference type="Google" id="ProtNLM"/>
    </source>
</evidence>
<evidence type="ECO:0000256" key="1">
    <source>
        <dbReference type="SAM" id="MobiDB-lite"/>
    </source>
</evidence>
<dbReference type="Pfam" id="PF16510">
    <property type="entry name" value="P22_portal"/>
    <property type="match status" value="1"/>
</dbReference>
<reference evidence="2 3" key="1">
    <citation type="journal article" date="2014" name="Genome Announc.">
        <title>Genome Sequence of Afipia felis Strain 76713, Isolated in Hospital Water Using an Amoeba Co-Culture Procedure.</title>
        <authorList>
            <person name="Benamar S."/>
            <person name="La Scola B."/>
            <person name="Croce O."/>
        </authorList>
    </citation>
    <scope>NUCLEOTIDE SEQUENCE [LARGE SCALE GENOMIC DNA]</scope>
    <source>
        <strain evidence="2 3">76713</strain>
    </source>
</reference>
<feature type="region of interest" description="Disordered" evidence="1">
    <location>
        <begin position="601"/>
        <end position="633"/>
    </location>
</feature>
<organism evidence="2 3">
    <name type="scientific">Afipia felis</name>
    <name type="common">Cat scratch disease bacillus</name>
    <dbReference type="NCBI Taxonomy" id="1035"/>
    <lineage>
        <taxon>Bacteria</taxon>
        <taxon>Pseudomonadati</taxon>
        <taxon>Pseudomonadota</taxon>
        <taxon>Alphaproteobacteria</taxon>
        <taxon>Hyphomicrobiales</taxon>
        <taxon>Nitrobacteraceae</taxon>
        <taxon>Afipia</taxon>
    </lineage>
</organism>
<accession>A0A090MMU9</accession>
<dbReference type="STRING" id="1035.BN961_02143"/>
<feature type="compositionally biased region" description="Low complexity" evidence="1">
    <location>
        <begin position="621"/>
        <end position="633"/>
    </location>
</feature>
<evidence type="ECO:0000313" key="3">
    <source>
        <dbReference type="Proteomes" id="UP000035762"/>
    </source>
</evidence>
<dbReference type="AlphaFoldDB" id="A0A090MMU9"/>
<dbReference type="InterPro" id="IPR032427">
    <property type="entry name" value="P22_portal"/>
</dbReference>
<dbReference type="EMBL" id="CCAZ020000001">
    <property type="protein sequence ID" value="CEG08725.1"/>
    <property type="molecule type" value="Genomic_DNA"/>
</dbReference>
<protein>
    <recommendedName>
        <fullName evidence="4">Phage P22-like portal protein</fullName>
    </recommendedName>
</protein>
<feature type="compositionally biased region" description="Low complexity" evidence="1">
    <location>
        <begin position="17"/>
        <end position="26"/>
    </location>
</feature>